<reference evidence="3" key="1">
    <citation type="submission" date="2020-06" db="EMBL/GenBank/DDBJ databases">
        <title>Characterization of fructooligosaccharide metabolism and fructooligosaccharide-degrading enzymes in human commensal butyrate producers.</title>
        <authorList>
            <person name="Tanno H."/>
            <person name="Fujii T."/>
            <person name="Hirano K."/>
            <person name="Maeno S."/>
            <person name="Tonozuka T."/>
            <person name="Sakamoto M."/>
            <person name="Ohkuma M."/>
            <person name="Tochio T."/>
            <person name="Endo A."/>
        </authorList>
    </citation>
    <scope>NUCLEOTIDE SEQUENCE</scope>
    <source>
        <strain evidence="3">JCM 17466</strain>
    </source>
</reference>
<evidence type="ECO:0000313" key="4">
    <source>
        <dbReference type="Proteomes" id="UP000613208"/>
    </source>
</evidence>
<comment type="caution">
    <text evidence="3">The sequence shown here is derived from an EMBL/GenBank/DDBJ whole genome shotgun (WGS) entry which is preliminary data.</text>
</comment>
<evidence type="ECO:0000259" key="2">
    <source>
        <dbReference type="PROSITE" id="PS51464"/>
    </source>
</evidence>
<dbReference type="EMBL" id="BLYI01000062">
    <property type="protein sequence ID" value="GFO86405.1"/>
    <property type="molecule type" value="Genomic_DNA"/>
</dbReference>
<proteinExistence type="inferred from homology"/>
<dbReference type="PANTHER" id="PTHR43443">
    <property type="entry name" value="3-HEXULOSE-6-PHOSPHATE ISOMERASE"/>
    <property type="match status" value="1"/>
</dbReference>
<dbReference type="Pfam" id="PF01380">
    <property type="entry name" value="SIS"/>
    <property type="match status" value="1"/>
</dbReference>
<dbReference type="InterPro" id="IPR001347">
    <property type="entry name" value="SIS_dom"/>
</dbReference>
<dbReference type="GO" id="GO:0016853">
    <property type="term" value="F:isomerase activity"/>
    <property type="evidence" value="ECO:0007669"/>
    <property type="project" value="UniProtKB-KW"/>
</dbReference>
<dbReference type="GO" id="GO:1901135">
    <property type="term" value="P:carbohydrate derivative metabolic process"/>
    <property type="evidence" value="ECO:0007669"/>
    <property type="project" value="InterPro"/>
</dbReference>
<dbReference type="InterPro" id="IPR046348">
    <property type="entry name" value="SIS_dom_sf"/>
</dbReference>
<keyword evidence="3" id="KW-0413">Isomerase</keyword>
<evidence type="ECO:0000256" key="1">
    <source>
        <dbReference type="ARBA" id="ARBA00009235"/>
    </source>
</evidence>
<comment type="similarity">
    <text evidence="1">Belongs to the SIS family. PHI subfamily.</text>
</comment>
<sequence length="186" mass="20781">MGYQEKKEIVLKELNRSLGEVDAEKVEQFVAMICSAEQVFVTGVGRVLLMLKAFAKRLNHLGISANYVGAVNEPAITEHDILIVGSGSGESVVPLEIMKIAKEYKANIIHIGSNQRSSMSDYEDLFIRIPCSTKLALEDEIKSEQIMSSLFEQSLLLLGDIVAMMIVEKKNIKDMHTLWKMHANLE</sequence>
<accession>A0A916QBV8</accession>
<gene>
    <name evidence="3" type="primary">hxlB_2</name>
    <name evidence="3" type="ORF">ANBU17_27520</name>
</gene>
<feature type="domain" description="SIS" evidence="2">
    <location>
        <begin position="29"/>
        <end position="172"/>
    </location>
</feature>
<protein>
    <submittedName>
        <fullName evidence="3">3-hexulose-6-phosphate isomerase</fullName>
    </submittedName>
</protein>
<dbReference type="InterPro" id="IPR017552">
    <property type="entry name" value="PHI/rmpB"/>
</dbReference>
<organism evidence="3 4">
    <name type="scientific">Anaerostipes butyraticus</name>
    <dbReference type="NCBI Taxonomy" id="645466"/>
    <lineage>
        <taxon>Bacteria</taxon>
        <taxon>Bacillati</taxon>
        <taxon>Bacillota</taxon>
        <taxon>Clostridia</taxon>
        <taxon>Lachnospirales</taxon>
        <taxon>Lachnospiraceae</taxon>
        <taxon>Anaerostipes</taxon>
    </lineage>
</organism>
<dbReference type="NCBIfam" id="TIGR03127">
    <property type="entry name" value="RuMP_HxlB"/>
    <property type="match status" value="1"/>
</dbReference>
<dbReference type="SUPFAM" id="SSF53697">
    <property type="entry name" value="SIS domain"/>
    <property type="match status" value="1"/>
</dbReference>
<evidence type="ECO:0000313" key="3">
    <source>
        <dbReference type="EMBL" id="GFO86405.1"/>
    </source>
</evidence>
<dbReference type="Proteomes" id="UP000613208">
    <property type="component" value="Unassembled WGS sequence"/>
</dbReference>
<dbReference type="PROSITE" id="PS51464">
    <property type="entry name" value="SIS"/>
    <property type="match status" value="1"/>
</dbReference>
<dbReference type="AlphaFoldDB" id="A0A916QBV8"/>
<name>A0A916QBV8_9FIRM</name>
<dbReference type="Gene3D" id="3.40.50.10490">
    <property type="entry name" value="Glucose-6-phosphate isomerase like protein, domain 1"/>
    <property type="match status" value="1"/>
</dbReference>
<dbReference type="PANTHER" id="PTHR43443:SF1">
    <property type="entry name" value="3-HEXULOSE-6-PHOSPHATE ISOMERASE"/>
    <property type="match status" value="1"/>
</dbReference>
<dbReference type="GO" id="GO:0097367">
    <property type="term" value="F:carbohydrate derivative binding"/>
    <property type="evidence" value="ECO:0007669"/>
    <property type="project" value="InterPro"/>
</dbReference>
<keyword evidence="4" id="KW-1185">Reference proteome</keyword>